<organism evidence="2 3">
    <name type="scientific">Candidatus Magasanikbacteria bacterium CG10_big_fil_rev_8_21_14_0_10_47_10</name>
    <dbReference type="NCBI Taxonomy" id="1974652"/>
    <lineage>
        <taxon>Bacteria</taxon>
        <taxon>Candidatus Magasanikiibacteriota</taxon>
    </lineage>
</organism>
<dbReference type="Proteomes" id="UP000230154">
    <property type="component" value="Unassembled WGS sequence"/>
</dbReference>
<reference evidence="3" key="1">
    <citation type="submission" date="2017-09" db="EMBL/GenBank/DDBJ databases">
        <title>Depth-based differentiation of microbial function through sediment-hosted aquifers and enrichment of novel symbionts in the deep terrestrial subsurface.</title>
        <authorList>
            <person name="Probst A.J."/>
            <person name="Ladd B."/>
            <person name="Jarett J.K."/>
            <person name="Geller-Mcgrath D.E."/>
            <person name="Sieber C.M.K."/>
            <person name="Emerson J.B."/>
            <person name="Anantharaman K."/>
            <person name="Thomas B.C."/>
            <person name="Malmstrom R."/>
            <person name="Stieglmeier M."/>
            <person name="Klingl A."/>
            <person name="Woyke T."/>
            <person name="Ryan C.M."/>
            <person name="Banfield J.F."/>
        </authorList>
    </citation>
    <scope>NUCLEOTIDE SEQUENCE [LARGE SCALE GENOMIC DNA]</scope>
</reference>
<gene>
    <name evidence="2" type="ORF">COU35_04930</name>
</gene>
<keyword evidence="1" id="KW-0472">Membrane</keyword>
<keyword evidence="1" id="KW-1133">Transmembrane helix</keyword>
<feature type="transmembrane region" description="Helical" evidence="1">
    <location>
        <begin position="164"/>
        <end position="183"/>
    </location>
</feature>
<feature type="transmembrane region" description="Helical" evidence="1">
    <location>
        <begin position="237"/>
        <end position="255"/>
    </location>
</feature>
<keyword evidence="1" id="KW-0812">Transmembrane</keyword>
<feature type="transmembrane region" description="Helical" evidence="1">
    <location>
        <begin position="316"/>
        <end position="340"/>
    </location>
</feature>
<evidence type="ECO:0000256" key="1">
    <source>
        <dbReference type="SAM" id="Phobius"/>
    </source>
</evidence>
<feature type="transmembrane region" description="Helical" evidence="1">
    <location>
        <begin position="352"/>
        <end position="372"/>
    </location>
</feature>
<feature type="transmembrane region" description="Helical" evidence="1">
    <location>
        <begin position="444"/>
        <end position="466"/>
    </location>
</feature>
<accession>A0A2H0TP85</accession>
<feature type="transmembrane region" description="Helical" evidence="1">
    <location>
        <begin position="42"/>
        <end position="61"/>
    </location>
</feature>
<feature type="transmembrane region" description="Helical" evidence="1">
    <location>
        <begin position="134"/>
        <end position="152"/>
    </location>
</feature>
<feature type="transmembrane region" description="Helical" evidence="1">
    <location>
        <begin position="6"/>
        <end position="22"/>
    </location>
</feature>
<proteinExistence type="predicted"/>
<evidence type="ECO:0008006" key="4">
    <source>
        <dbReference type="Google" id="ProtNLM"/>
    </source>
</evidence>
<feature type="transmembrane region" description="Helical" evidence="1">
    <location>
        <begin position="275"/>
        <end position="304"/>
    </location>
</feature>
<comment type="caution">
    <text evidence="2">The sequence shown here is derived from an EMBL/GenBank/DDBJ whole genome shotgun (WGS) entry which is preliminary data.</text>
</comment>
<feature type="transmembrane region" description="Helical" evidence="1">
    <location>
        <begin position="481"/>
        <end position="504"/>
    </location>
</feature>
<dbReference type="AlphaFoldDB" id="A0A2H0TP85"/>
<evidence type="ECO:0000313" key="2">
    <source>
        <dbReference type="EMBL" id="PIR73971.1"/>
    </source>
</evidence>
<feature type="transmembrane region" description="Helical" evidence="1">
    <location>
        <begin position="67"/>
        <end position="83"/>
    </location>
</feature>
<feature type="transmembrane region" description="Helical" evidence="1">
    <location>
        <begin position="103"/>
        <end position="122"/>
    </location>
</feature>
<sequence length="680" mass="77171">MNMFFIHSWLLGLLALLVYGVVLSIRVSQSLGTIFEQLERQFWGRVVVFVAFMLMTTILYYTHGITPALSLFLMLFPLLIFALPKKVEDAYLTKVCEKKSIDVLTLLVIVGDFFLFVLVYHARTVNVLVSPWHALPASFFLLYALVTGLLFYRNHKSNNTFLRFTVTSIHLFLTFSVASIIYVNGFGFDGFIHRATEEWIVQHGFILPKTLYYIGQYSFIAWLSHITQAPVFWLDTFFVPLTAAFMLPPVIAYSLKQAKHIPERMGTHMVWLVPLLYFLTLNLTTPHNVVIELFIATIFTLFAYSKSEFPGWIPLLLATAALATHPLLGAPLTVFAVCAVAQKHVRTKRASYGILIIFFLTTIALPTVLFAANNFLAGTGLPVLKNPFTRIDLFWELLRRPYWYAAHAPLQYEILYAWQLMIAPVIFFAAIFGLRKWKTSGEEYIFPLGFVSFLLASFLLSALIYFPNVTQAEQTNYPLRLLWISIVFLLPFAAKGVYDVYSLLEKRIHKKSQQKILEFGFISLISIALMLSLYFAYPQRNIKARFPGYNVTDADVHTVEYIASLHSDQQYVVIANQLVGAAALTKFSFSTYFDTALGSLYFYSIPGGGPLGDIHGKMLYQGQKREFMEEAMDLTGVDTAYFAVPNYWANFDDIVSGAAKTADAVHAVDGGKVMVFTYYR</sequence>
<evidence type="ECO:0000313" key="3">
    <source>
        <dbReference type="Proteomes" id="UP000230154"/>
    </source>
</evidence>
<feature type="transmembrane region" description="Helical" evidence="1">
    <location>
        <begin position="414"/>
        <end position="432"/>
    </location>
</feature>
<dbReference type="EMBL" id="PFCB01000033">
    <property type="protein sequence ID" value="PIR73971.1"/>
    <property type="molecule type" value="Genomic_DNA"/>
</dbReference>
<name>A0A2H0TP85_9BACT</name>
<protein>
    <recommendedName>
        <fullName evidence="4">Glycosyltransferase RgtA/B/C/D-like domain-containing protein</fullName>
    </recommendedName>
</protein>
<feature type="transmembrane region" description="Helical" evidence="1">
    <location>
        <begin position="516"/>
        <end position="537"/>
    </location>
</feature>